<keyword evidence="12" id="KW-1185">Reference proteome</keyword>
<dbReference type="SMART" id="SM00387">
    <property type="entry name" value="HATPase_c"/>
    <property type="match status" value="1"/>
</dbReference>
<evidence type="ECO:0000259" key="8">
    <source>
        <dbReference type="SMART" id="SM00091"/>
    </source>
</evidence>
<dbReference type="Pfam" id="PF07568">
    <property type="entry name" value="HisKA_2"/>
    <property type="match status" value="1"/>
</dbReference>
<dbReference type="Proteomes" id="UP000297737">
    <property type="component" value="Unassembled WGS sequence"/>
</dbReference>
<dbReference type="Gene3D" id="3.30.565.10">
    <property type="entry name" value="Histidine kinase-like ATPase, C-terminal domain"/>
    <property type="match status" value="1"/>
</dbReference>
<dbReference type="GO" id="GO:0004673">
    <property type="term" value="F:protein histidine kinase activity"/>
    <property type="evidence" value="ECO:0007669"/>
    <property type="project" value="UniProtKB-EC"/>
</dbReference>
<protein>
    <recommendedName>
        <fullName evidence="2">histidine kinase</fullName>
        <ecNumber evidence="2">2.7.13.3</ecNumber>
    </recommendedName>
</protein>
<accession>A0A4Y9ENZ6</accession>
<dbReference type="SUPFAM" id="SSF55874">
    <property type="entry name" value="ATPase domain of HSP90 chaperone/DNA topoisomerase II/histidine kinase"/>
    <property type="match status" value="1"/>
</dbReference>
<gene>
    <name evidence="11" type="ORF">EUV02_10015</name>
</gene>
<dbReference type="InterPro" id="IPR003594">
    <property type="entry name" value="HATPase_dom"/>
</dbReference>
<evidence type="ECO:0000313" key="11">
    <source>
        <dbReference type="EMBL" id="TFU03491.1"/>
    </source>
</evidence>
<keyword evidence="7" id="KW-0067">ATP-binding</keyword>
<comment type="catalytic activity">
    <reaction evidence="1">
        <text>ATP + protein L-histidine = ADP + protein N-phospho-L-histidine.</text>
        <dbReference type="EC" id="2.7.13.3"/>
    </reaction>
</comment>
<dbReference type="EMBL" id="SIHO01000002">
    <property type="protein sequence ID" value="TFU03491.1"/>
    <property type="molecule type" value="Genomic_DNA"/>
</dbReference>
<feature type="domain" description="Histidine kinase/HSP90-like ATPase" evidence="9">
    <location>
        <begin position="263"/>
        <end position="362"/>
    </location>
</feature>
<keyword evidence="6" id="KW-0418">Kinase</keyword>
<dbReference type="RefSeq" id="WP_135246083.1">
    <property type="nucleotide sequence ID" value="NZ_SIHO01000002.1"/>
</dbReference>
<dbReference type="PANTHER" id="PTHR41523">
    <property type="entry name" value="TWO-COMPONENT SYSTEM SENSOR PROTEIN"/>
    <property type="match status" value="1"/>
</dbReference>
<proteinExistence type="predicted"/>
<evidence type="ECO:0000256" key="1">
    <source>
        <dbReference type="ARBA" id="ARBA00000085"/>
    </source>
</evidence>
<keyword evidence="4" id="KW-0808">Transferase</keyword>
<reference evidence="11 12" key="1">
    <citation type="submission" date="2019-02" db="EMBL/GenBank/DDBJ databases">
        <title>Polymorphobacter sp. isolated from the lake at the Tibet of China.</title>
        <authorList>
            <person name="Li A."/>
        </authorList>
    </citation>
    <scope>NUCLEOTIDE SEQUENCE [LARGE SCALE GENOMIC DNA]</scope>
    <source>
        <strain evidence="11 12">DJ1R-1</strain>
    </source>
</reference>
<organism evidence="11 12">
    <name type="scientific">Glacieibacterium arshaanense</name>
    <dbReference type="NCBI Taxonomy" id="2511025"/>
    <lineage>
        <taxon>Bacteria</taxon>
        <taxon>Pseudomonadati</taxon>
        <taxon>Pseudomonadota</taxon>
        <taxon>Alphaproteobacteria</taxon>
        <taxon>Sphingomonadales</taxon>
        <taxon>Sphingosinicellaceae</taxon>
        <taxon>Glacieibacterium</taxon>
    </lineage>
</organism>
<feature type="domain" description="PAS" evidence="8">
    <location>
        <begin position="33"/>
        <end position="101"/>
    </location>
</feature>
<dbReference type="EC" id="2.7.13.3" evidence="2"/>
<dbReference type="OrthoDB" id="7991996at2"/>
<name>A0A4Y9ENZ6_9SPHN</name>
<evidence type="ECO:0000256" key="2">
    <source>
        <dbReference type="ARBA" id="ARBA00012438"/>
    </source>
</evidence>
<dbReference type="AlphaFoldDB" id="A0A4Y9ENZ6"/>
<dbReference type="GO" id="GO:0005524">
    <property type="term" value="F:ATP binding"/>
    <property type="evidence" value="ECO:0007669"/>
    <property type="project" value="UniProtKB-KW"/>
</dbReference>
<dbReference type="PANTHER" id="PTHR41523:SF8">
    <property type="entry name" value="ETHYLENE RESPONSE SENSOR PROTEIN"/>
    <property type="match status" value="1"/>
</dbReference>
<evidence type="ECO:0000259" key="10">
    <source>
        <dbReference type="SMART" id="SM00911"/>
    </source>
</evidence>
<evidence type="ECO:0000313" key="12">
    <source>
        <dbReference type="Proteomes" id="UP000297737"/>
    </source>
</evidence>
<dbReference type="InterPro" id="IPR035965">
    <property type="entry name" value="PAS-like_dom_sf"/>
</dbReference>
<dbReference type="NCBIfam" id="TIGR00229">
    <property type="entry name" value="sensory_box"/>
    <property type="match status" value="1"/>
</dbReference>
<dbReference type="SMART" id="SM00911">
    <property type="entry name" value="HWE_HK"/>
    <property type="match status" value="1"/>
</dbReference>
<evidence type="ECO:0000256" key="5">
    <source>
        <dbReference type="ARBA" id="ARBA00022741"/>
    </source>
</evidence>
<dbReference type="InterPro" id="IPR011102">
    <property type="entry name" value="Sig_transdc_His_kinase_HWE"/>
</dbReference>
<evidence type="ECO:0000256" key="4">
    <source>
        <dbReference type="ARBA" id="ARBA00022679"/>
    </source>
</evidence>
<comment type="caution">
    <text evidence="11">The sequence shown here is derived from an EMBL/GenBank/DDBJ whole genome shotgun (WGS) entry which is preliminary data.</text>
</comment>
<dbReference type="InterPro" id="IPR011495">
    <property type="entry name" value="Sig_transdc_His_kin_sub2_dim/P"/>
</dbReference>
<sequence length="367" mass="39502">MATTRKASIRTTVAARTKAAALGGGLANALDGEHFKQFLDQMPFAVAVSQLKPAERIIYVNHEFERLTGHGPIDLAGKPWIALAGEASGEDDKRKLGKAVTAEQDYIGTFDIAVEGAKSSVDVWSNIIEDDGGTATFRLIALADAGPRDGAERAALEQAVQDKDLLLNELQHRVKNNLQMITALIRLEARNIPQDASDTRFDRLAGRVEALGLLYRSLSQEDAGDTIDLGTYLSEIAAAVMRAHAVEGIHLELKVDSWPVTINVAMPTGLVVNELLTNALKHAFPAGREGTITLQCLVDKRGCEIIVADDGIGLPVDAVWPKRGKLSAMIVQSLRQNAKAQIDVESHKGKGTRATIMFTRADGEAKA</sequence>
<dbReference type="Pfam" id="PF02518">
    <property type="entry name" value="HATPase_c"/>
    <property type="match status" value="1"/>
</dbReference>
<dbReference type="Gene3D" id="3.30.450.20">
    <property type="entry name" value="PAS domain"/>
    <property type="match status" value="1"/>
</dbReference>
<feature type="domain" description="Signal transduction histidine kinase HWE region" evidence="10">
    <location>
        <begin position="169"/>
        <end position="257"/>
    </location>
</feature>
<dbReference type="InterPro" id="IPR036890">
    <property type="entry name" value="HATPase_C_sf"/>
</dbReference>
<dbReference type="Pfam" id="PF13188">
    <property type="entry name" value="PAS_8"/>
    <property type="match status" value="1"/>
</dbReference>
<keyword evidence="5" id="KW-0547">Nucleotide-binding</keyword>
<evidence type="ECO:0000256" key="3">
    <source>
        <dbReference type="ARBA" id="ARBA00022553"/>
    </source>
</evidence>
<evidence type="ECO:0000259" key="9">
    <source>
        <dbReference type="SMART" id="SM00387"/>
    </source>
</evidence>
<evidence type="ECO:0000256" key="6">
    <source>
        <dbReference type="ARBA" id="ARBA00022777"/>
    </source>
</evidence>
<evidence type="ECO:0000256" key="7">
    <source>
        <dbReference type="ARBA" id="ARBA00022840"/>
    </source>
</evidence>
<keyword evidence="3" id="KW-0597">Phosphoprotein</keyword>
<dbReference type="SMART" id="SM00091">
    <property type="entry name" value="PAS"/>
    <property type="match status" value="1"/>
</dbReference>
<dbReference type="InterPro" id="IPR000014">
    <property type="entry name" value="PAS"/>
</dbReference>
<dbReference type="SUPFAM" id="SSF55785">
    <property type="entry name" value="PYP-like sensor domain (PAS domain)"/>
    <property type="match status" value="1"/>
</dbReference>